<accession>A0A9Q3FVE0</accession>
<evidence type="ECO:0000313" key="2">
    <source>
        <dbReference type="EMBL" id="MBW0546918.1"/>
    </source>
</evidence>
<name>A0A9Q3FVE0_9BASI</name>
<gene>
    <name evidence="2" type="ORF">O181_086633</name>
</gene>
<proteinExistence type="predicted"/>
<sequence length="186" mass="20948">MFSFSILHLCIAFFLSPTVVVLKKSSEGIALPDDPNATVKVYRTTKMDLTAKHQGKWIWTLDGNSDLQIETGYDREVWFGAYVNTPMNGRTISVKIRSGLMDCRSSQTYFANVTHASRGLIEQFNFKINTRGAFADHWHFLKGKSLKSSYVWGRGGRSLSGDIIKERNGTEVAHIHCNSTSSYVIF</sequence>
<dbReference type="AlphaFoldDB" id="A0A9Q3FVE0"/>
<keyword evidence="3" id="KW-1185">Reference proteome</keyword>
<organism evidence="2 3">
    <name type="scientific">Austropuccinia psidii MF-1</name>
    <dbReference type="NCBI Taxonomy" id="1389203"/>
    <lineage>
        <taxon>Eukaryota</taxon>
        <taxon>Fungi</taxon>
        <taxon>Dikarya</taxon>
        <taxon>Basidiomycota</taxon>
        <taxon>Pucciniomycotina</taxon>
        <taxon>Pucciniomycetes</taxon>
        <taxon>Pucciniales</taxon>
        <taxon>Sphaerophragmiaceae</taxon>
        <taxon>Austropuccinia</taxon>
    </lineage>
</organism>
<reference evidence="2" key="1">
    <citation type="submission" date="2021-03" db="EMBL/GenBank/DDBJ databases">
        <title>Draft genome sequence of rust myrtle Austropuccinia psidii MF-1, a brazilian biotype.</title>
        <authorList>
            <person name="Quecine M.C."/>
            <person name="Pachon D.M.R."/>
            <person name="Bonatelli M.L."/>
            <person name="Correr F.H."/>
            <person name="Franceschini L.M."/>
            <person name="Leite T.F."/>
            <person name="Margarido G.R.A."/>
            <person name="Almeida C.A."/>
            <person name="Ferrarezi J.A."/>
            <person name="Labate C.A."/>
        </authorList>
    </citation>
    <scope>NUCLEOTIDE SEQUENCE</scope>
    <source>
        <strain evidence="2">MF-1</strain>
    </source>
</reference>
<feature type="signal peptide" evidence="1">
    <location>
        <begin position="1"/>
        <end position="22"/>
    </location>
</feature>
<feature type="chain" id="PRO_5040258380" evidence="1">
    <location>
        <begin position="23"/>
        <end position="186"/>
    </location>
</feature>
<evidence type="ECO:0000256" key="1">
    <source>
        <dbReference type="SAM" id="SignalP"/>
    </source>
</evidence>
<protein>
    <submittedName>
        <fullName evidence="2">Uncharacterized protein</fullName>
    </submittedName>
</protein>
<comment type="caution">
    <text evidence="2">The sequence shown here is derived from an EMBL/GenBank/DDBJ whole genome shotgun (WGS) entry which is preliminary data.</text>
</comment>
<keyword evidence="1" id="KW-0732">Signal</keyword>
<dbReference type="EMBL" id="AVOT02051954">
    <property type="protein sequence ID" value="MBW0546918.1"/>
    <property type="molecule type" value="Genomic_DNA"/>
</dbReference>
<dbReference type="Proteomes" id="UP000765509">
    <property type="component" value="Unassembled WGS sequence"/>
</dbReference>
<evidence type="ECO:0000313" key="3">
    <source>
        <dbReference type="Proteomes" id="UP000765509"/>
    </source>
</evidence>